<name>A0A8J2WDN3_9CRUS</name>
<feature type="transmembrane region" description="Helical" evidence="7">
    <location>
        <begin position="338"/>
        <end position="360"/>
    </location>
</feature>
<gene>
    <name evidence="8" type="ORF">DGAL_LOCUS5694</name>
</gene>
<protein>
    <submittedName>
        <fullName evidence="8">Uncharacterized protein</fullName>
    </submittedName>
</protein>
<evidence type="ECO:0000256" key="3">
    <source>
        <dbReference type="ARBA" id="ARBA00022692"/>
    </source>
</evidence>
<organism evidence="8 9">
    <name type="scientific">Daphnia galeata</name>
    <dbReference type="NCBI Taxonomy" id="27404"/>
    <lineage>
        <taxon>Eukaryota</taxon>
        <taxon>Metazoa</taxon>
        <taxon>Ecdysozoa</taxon>
        <taxon>Arthropoda</taxon>
        <taxon>Crustacea</taxon>
        <taxon>Branchiopoda</taxon>
        <taxon>Diplostraca</taxon>
        <taxon>Cladocera</taxon>
        <taxon>Anomopoda</taxon>
        <taxon>Daphniidae</taxon>
        <taxon>Daphnia</taxon>
    </lineage>
</organism>
<feature type="transmembrane region" description="Helical" evidence="7">
    <location>
        <begin position="701"/>
        <end position="721"/>
    </location>
</feature>
<dbReference type="Pfam" id="PF08395">
    <property type="entry name" value="7tm_7"/>
    <property type="match status" value="1"/>
</dbReference>
<evidence type="ECO:0000313" key="9">
    <source>
        <dbReference type="Proteomes" id="UP000789390"/>
    </source>
</evidence>
<evidence type="ECO:0000256" key="4">
    <source>
        <dbReference type="ARBA" id="ARBA00022989"/>
    </source>
</evidence>
<evidence type="ECO:0000256" key="6">
    <source>
        <dbReference type="ARBA" id="ARBA00023170"/>
    </source>
</evidence>
<evidence type="ECO:0000313" key="8">
    <source>
        <dbReference type="EMBL" id="CAH0103160.1"/>
    </source>
</evidence>
<sequence length="788" mass="91371">MPTTRIQGTEMSRVRNQNLSKVNSSVKPNISLDETLRPLWILTHYCGILLDWCRPISKNNRRFYTAIRFTWLILLFLLLFAIFSFELMQLVRGMETTPNIYDMIQNILWCVPIPVGFVIQEQFLRRRREFLRFFKDWRELEIEIIQLNRDCMMCKSRKMHLVMYAIHAGLSIAGMIALGLDIFIRPQAPYFISTYKTIRDTLPPLIICFIHLTPIWFSLTFLMIGDLVPSFTYYHTALAVDCLEKNVLKYFSKRFSKGNTLSIKALANKLHNNQDVSYCKTLPESSPTELDFFIHMIWNSYDNIDRMVNRANSLFGTFWIWSQDDALKTRSFEKILPFVMNFIGLTFRLISSTLISSHLYQVAIKFRMTLNYLLTKHWFQLRKQDRDLLRSFLARLSTDPLVASPVGLYNITPSILLSVLGLVEASNQSSEQKLGSSDEQMMSFKWCCRPVLMVMDIFGIPLRMKEGKDESNFCTWMVYIFGWILYSVNVTTGFIIIFLIPDAENVSSSVTPAVLNNSTTASQWNNGISTYNTVSSLIATHTVLLAITAVRWEDLVRVLDRMERGCLGVGCLSISAYFIIGCKLWQMLIFSVQRWLILYILLAVLLFSCFGLMASTMLRMLGKEMEFIQENGHSKLNCPVDVLISKWSRHYFMTIDFVHQCNRCFGCLLLVLIAPAFIRVINTSFQLMINFKDGQWTMDMILQLMILLVHFVLFTLIANIPHKIRQEKLRKLYFEEFSLQNQVNVLIMEISNSVPKITAAGFFDVDLQLIPTEKSIRSSVSTRYYTTS</sequence>
<dbReference type="PANTHER" id="PTHR21421:SF29">
    <property type="entry name" value="GUSTATORY RECEPTOR 5A FOR TREHALOSE-RELATED"/>
    <property type="match status" value="1"/>
</dbReference>
<evidence type="ECO:0000256" key="2">
    <source>
        <dbReference type="ARBA" id="ARBA00022475"/>
    </source>
</evidence>
<feature type="transmembrane region" description="Helical" evidence="7">
    <location>
        <begin position="596"/>
        <end position="618"/>
    </location>
</feature>
<reference evidence="8" key="1">
    <citation type="submission" date="2021-11" db="EMBL/GenBank/DDBJ databases">
        <authorList>
            <person name="Schell T."/>
        </authorList>
    </citation>
    <scope>NUCLEOTIDE SEQUENCE</scope>
    <source>
        <strain evidence="8">M5</strain>
    </source>
</reference>
<feature type="transmembrane region" description="Helical" evidence="7">
    <location>
        <begin position="161"/>
        <end position="184"/>
    </location>
</feature>
<accession>A0A8J2WDN3</accession>
<dbReference type="GO" id="GO:0038023">
    <property type="term" value="F:signaling receptor activity"/>
    <property type="evidence" value="ECO:0007669"/>
    <property type="project" value="UniProtKB-ARBA"/>
</dbReference>
<dbReference type="OrthoDB" id="6366728at2759"/>
<dbReference type="Proteomes" id="UP000789390">
    <property type="component" value="Unassembled WGS sequence"/>
</dbReference>
<keyword evidence="3 7" id="KW-0812">Transmembrane</keyword>
<dbReference type="GO" id="GO:0050909">
    <property type="term" value="P:sensory perception of taste"/>
    <property type="evidence" value="ECO:0007669"/>
    <property type="project" value="InterPro"/>
</dbReference>
<feature type="transmembrane region" description="Helical" evidence="7">
    <location>
        <begin position="567"/>
        <end position="590"/>
    </location>
</feature>
<dbReference type="EMBL" id="CAKKLH010000101">
    <property type="protein sequence ID" value="CAH0103160.1"/>
    <property type="molecule type" value="Genomic_DNA"/>
</dbReference>
<evidence type="ECO:0000256" key="7">
    <source>
        <dbReference type="SAM" id="Phobius"/>
    </source>
</evidence>
<dbReference type="PANTHER" id="PTHR21421">
    <property type="entry name" value="GUSTATORY RECEPTOR"/>
    <property type="match status" value="1"/>
</dbReference>
<feature type="transmembrane region" description="Helical" evidence="7">
    <location>
        <begin position="476"/>
        <end position="500"/>
    </location>
</feature>
<evidence type="ECO:0000256" key="5">
    <source>
        <dbReference type="ARBA" id="ARBA00023136"/>
    </source>
</evidence>
<keyword evidence="2" id="KW-1003">Cell membrane</keyword>
<comment type="caution">
    <text evidence="8">The sequence shown here is derived from an EMBL/GenBank/DDBJ whole genome shotgun (WGS) entry which is preliminary data.</text>
</comment>
<feature type="transmembrane region" description="Helical" evidence="7">
    <location>
        <begin position="406"/>
        <end position="425"/>
    </location>
</feature>
<feature type="transmembrane region" description="Helical" evidence="7">
    <location>
        <begin position="204"/>
        <end position="224"/>
    </location>
</feature>
<keyword evidence="4 7" id="KW-1133">Transmembrane helix</keyword>
<proteinExistence type="predicted"/>
<feature type="transmembrane region" description="Helical" evidence="7">
    <location>
        <begin position="103"/>
        <end position="124"/>
    </location>
</feature>
<keyword evidence="9" id="KW-1185">Reference proteome</keyword>
<feature type="transmembrane region" description="Helical" evidence="7">
    <location>
        <begin position="63"/>
        <end position="83"/>
    </location>
</feature>
<keyword evidence="6" id="KW-0675">Receptor</keyword>
<comment type="subcellular location">
    <subcellularLocation>
        <location evidence="1">Cell membrane</location>
        <topology evidence="1">Multi-pass membrane protein</topology>
    </subcellularLocation>
</comment>
<feature type="transmembrane region" description="Helical" evidence="7">
    <location>
        <begin position="663"/>
        <end position="681"/>
    </location>
</feature>
<evidence type="ECO:0000256" key="1">
    <source>
        <dbReference type="ARBA" id="ARBA00004651"/>
    </source>
</evidence>
<dbReference type="InterPro" id="IPR013604">
    <property type="entry name" value="7TM_chemorcpt"/>
</dbReference>
<dbReference type="GO" id="GO:0005886">
    <property type="term" value="C:plasma membrane"/>
    <property type="evidence" value="ECO:0007669"/>
    <property type="project" value="UniProtKB-SubCell"/>
</dbReference>
<dbReference type="AlphaFoldDB" id="A0A8J2WDN3"/>
<keyword evidence="5 7" id="KW-0472">Membrane</keyword>
<dbReference type="GO" id="GO:0051606">
    <property type="term" value="P:detection of stimulus"/>
    <property type="evidence" value="ECO:0007669"/>
    <property type="project" value="UniProtKB-ARBA"/>
</dbReference>